<evidence type="ECO:0000313" key="3">
    <source>
        <dbReference type="EMBL" id="PRX53118.1"/>
    </source>
</evidence>
<name>A0A2T0M6M7_9FLAO</name>
<dbReference type="InterPro" id="IPR000305">
    <property type="entry name" value="GIY-YIG_endonuc"/>
</dbReference>
<dbReference type="Pfam" id="PF01541">
    <property type="entry name" value="GIY-YIG"/>
    <property type="match status" value="1"/>
</dbReference>
<protein>
    <submittedName>
        <fullName evidence="3">Putative endonuclease</fullName>
    </submittedName>
</protein>
<dbReference type="CDD" id="cd10448">
    <property type="entry name" value="GIY-YIG_unchar_3"/>
    <property type="match status" value="1"/>
</dbReference>
<dbReference type="PANTHER" id="PTHR34477">
    <property type="entry name" value="UPF0213 PROTEIN YHBQ"/>
    <property type="match status" value="1"/>
</dbReference>
<proteinExistence type="inferred from homology"/>
<evidence type="ECO:0000256" key="1">
    <source>
        <dbReference type="ARBA" id="ARBA00007435"/>
    </source>
</evidence>
<dbReference type="OrthoDB" id="9807770at2"/>
<comment type="caution">
    <text evidence="3">The sequence shown here is derived from an EMBL/GenBank/DDBJ whole genome shotgun (WGS) entry which is preliminary data.</text>
</comment>
<keyword evidence="4" id="KW-1185">Reference proteome</keyword>
<comment type="similarity">
    <text evidence="1">Belongs to the UPF0213 family.</text>
</comment>
<keyword evidence="3" id="KW-0378">Hydrolase</keyword>
<evidence type="ECO:0000313" key="4">
    <source>
        <dbReference type="Proteomes" id="UP000237640"/>
    </source>
</evidence>
<dbReference type="PROSITE" id="PS50164">
    <property type="entry name" value="GIY_YIG"/>
    <property type="match status" value="1"/>
</dbReference>
<dbReference type="EMBL" id="PVYX01000003">
    <property type="protein sequence ID" value="PRX53118.1"/>
    <property type="molecule type" value="Genomic_DNA"/>
</dbReference>
<dbReference type="PANTHER" id="PTHR34477:SF5">
    <property type="entry name" value="BSL5627 PROTEIN"/>
    <property type="match status" value="1"/>
</dbReference>
<sequence length="92" mass="11107">MKSSFVYILTNTYRTTFYIGVTSDLKKRITEHIEGFGSAFIKRYNLKDLIFFEEFSNINQTIEREKQLKNWHREWKLNLIREQNPSLSTLII</sequence>
<dbReference type="InterPro" id="IPR050190">
    <property type="entry name" value="UPF0213_domain"/>
</dbReference>
<dbReference type="Gene3D" id="3.40.1440.10">
    <property type="entry name" value="GIY-YIG endonuclease"/>
    <property type="match status" value="1"/>
</dbReference>
<keyword evidence="3" id="KW-0540">Nuclease</keyword>
<dbReference type="AlphaFoldDB" id="A0A2T0M6M7"/>
<gene>
    <name evidence="3" type="ORF">CLV81_4019</name>
</gene>
<dbReference type="InterPro" id="IPR035901">
    <property type="entry name" value="GIY-YIG_endonuc_sf"/>
</dbReference>
<accession>A0A2T0M6M7</accession>
<evidence type="ECO:0000259" key="2">
    <source>
        <dbReference type="PROSITE" id="PS50164"/>
    </source>
</evidence>
<dbReference type="Proteomes" id="UP000237640">
    <property type="component" value="Unassembled WGS sequence"/>
</dbReference>
<dbReference type="SUPFAM" id="SSF82771">
    <property type="entry name" value="GIY-YIG endonuclease"/>
    <property type="match status" value="1"/>
</dbReference>
<organism evidence="3 4">
    <name type="scientific">Flagellimonas meridianipacifica</name>
    <dbReference type="NCBI Taxonomy" id="1080225"/>
    <lineage>
        <taxon>Bacteria</taxon>
        <taxon>Pseudomonadati</taxon>
        <taxon>Bacteroidota</taxon>
        <taxon>Flavobacteriia</taxon>
        <taxon>Flavobacteriales</taxon>
        <taxon>Flavobacteriaceae</taxon>
        <taxon>Flagellimonas</taxon>
    </lineage>
</organism>
<reference evidence="3 4" key="1">
    <citation type="submission" date="2018-03" db="EMBL/GenBank/DDBJ databases">
        <title>Genomic Encyclopedia of Archaeal and Bacterial Type Strains, Phase II (KMG-II): from individual species to whole genera.</title>
        <authorList>
            <person name="Goeker M."/>
        </authorList>
    </citation>
    <scope>NUCLEOTIDE SEQUENCE [LARGE SCALE GENOMIC DNA]</scope>
    <source>
        <strain evidence="3 4">DSM 25027</strain>
    </source>
</reference>
<feature type="domain" description="GIY-YIG" evidence="2">
    <location>
        <begin position="2"/>
        <end position="79"/>
    </location>
</feature>
<keyword evidence="3" id="KW-0255">Endonuclease</keyword>
<dbReference type="GO" id="GO:0004519">
    <property type="term" value="F:endonuclease activity"/>
    <property type="evidence" value="ECO:0007669"/>
    <property type="project" value="UniProtKB-KW"/>
</dbReference>
<dbReference type="SMART" id="SM00465">
    <property type="entry name" value="GIYc"/>
    <property type="match status" value="1"/>
</dbReference>